<feature type="domain" description="GST N-terminal" evidence="5">
    <location>
        <begin position="47"/>
        <end position="124"/>
    </location>
</feature>
<dbReference type="PANTHER" id="PTHR11571:SF224">
    <property type="entry name" value="HEMATOPOIETIC PROSTAGLANDIN D SYNTHASE"/>
    <property type="match status" value="1"/>
</dbReference>
<dbReference type="InterPro" id="IPR036282">
    <property type="entry name" value="Glutathione-S-Trfase_C_sf"/>
</dbReference>
<gene>
    <name evidence="7" type="ORF">JYZ213_LOCUS14149</name>
</gene>
<comment type="function">
    <text evidence="4">S-crystallins are structural components of squids and octopi eye lens. Contains relatively little if any GST activity.</text>
</comment>
<dbReference type="FunFam" id="3.40.30.10:FF:000035">
    <property type="entry name" value="hematopoietic prostaglandin D synthase"/>
    <property type="match status" value="1"/>
</dbReference>
<dbReference type="InterPro" id="IPR004045">
    <property type="entry name" value="Glutathione_S-Trfase_N"/>
</dbReference>
<dbReference type="SUPFAM" id="SSF52833">
    <property type="entry name" value="Thioredoxin-like"/>
    <property type="match status" value="2"/>
</dbReference>
<dbReference type="CDD" id="cd03192">
    <property type="entry name" value="GST_C_Sigma_like"/>
    <property type="match status" value="1"/>
</dbReference>
<dbReference type="InterPro" id="IPR004046">
    <property type="entry name" value="GST_C"/>
</dbReference>
<evidence type="ECO:0000259" key="5">
    <source>
        <dbReference type="PROSITE" id="PS50404"/>
    </source>
</evidence>
<dbReference type="Gene3D" id="1.20.1050.10">
    <property type="match status" value="1"/>
</dbReference>
<organism evidence="7 8">
    <name type="scientific">Adineta steineri</name>
    <dbReference type="NCBI Taxonomy" id="433720"/>
    <lineage>
        <taxon>Eukaryota</taxon>
        <taxon>Metazoa</taxon>
        <taxon>Spiralia</taxon>
        <taxon>Gnathifera</taxon>
        <taxon>Rotifera</taxon>
        <taxon>Eurotatoria</taxon>
        <taxon>Bdelloidea</taxon>
        <taxon>Adinetida</taxon>
        <taxon>Adinetidae</taxon>
        <taxon>Adineta</taxon>
    </lineage>
</organism>
<keyword evidence="2" id="KW-0808">Transferase</keyword>
<dbReference type="PROSITE" id="PS50404">
    <property type="entry name" value="GST_NTER"/>
    <property type="match status" value="2"/>
</dbReference>
<feature type="domain" description="GST C-terminal" evidence="6">
    <location>
        <begin position="126"/>
        <end position="248"/>
    </location>
</feature>
<evidence type="ECO:0000256" key="2">
    <source>
        <dbReference type="ARBA" id="ARBA00022679"/>
    </source>
</evidence>
<reference evidence="7" key="1">
    <citation type="submission" date="2021-02" db="EMBL/GenBank/DDBJ databases">
        <authorList>
            <person name="Nowell W R."/>
        </authorList>
    </citation>
    <scope>NUCLEOTIDE SEQUENCE</scope>
</reference>
<dbReference type="GO" id="GO:0004364">
    <property type="term" value="F:glutathione transferase activity"/>
    <property type="evidence" value="ECO:0007669"/>
    <property type="project" value="TreeGrafter"/>
</dbReference>
<dbReference type="Gene3D" id="3.40.30.10">
    <property type="entry name" value="Glutaredoxin"/>
    <property type="match status" value="1"/>
</dbReference>
<dbReference type="EMBL" id="CAJNOG010000116">
    <property type="protein sequence ID" value="CAF0966483.1"/>
    <property type="molecule type" value="Genomic_DNA"/>
</dbReference>
<dbReference type="InterPro" id="IPR036249">
    <property type="entry name" value="Thioredoxin-like_sf"/>
</dbReference>
<comment type="catalytic activity">
    <reaction evidence="3">
        <text>RX + glutathione = an S-substituted glutathione + a halide anion + H(+)</text>
        <dbReference type="Rhea" id="RHEA:16437"/>
        <dbReference type="ChEBI" id="CHEBI:15378"/>
        <dbReference type="ChEBI" id="CHEBI:16042"/>
        <dbReference type="ChEBI" id="CHEBI:17792"/>
        <dbReference type="ChEBI" id="CHEBI:57925"/>
        <dbReference type="ChEBI" id="CHEBI:90779"/>
        <dbReference type="EC" id="2.5.1.18"/>
    </reaction>
</comment>
<evidence type="ECO:0000256" key="4">
    <source>
        <dbReference type="ARBA" id="ARBA00049616"/>
    </source>
</evidence>
<protein>
    <recommendedName>
        <fullName evidence="1">glutathione transferase</fullName>
        <ecNumber evidence="1">2.5.1.18</ecNumber>
    </recommendedName>
</protein>
<evidence type="ECO:0000259" key="6">
    <source>
        <dbReference type="PROSITE" id="PS50405"/>
    </source>
</evidence>
<dbReference type="Pfam" id="PF02798">
    <property type="entry name" value="GST_N"/>
    <property type="match status" value="1"/>
</dbReference>
<dbReference type="SFLD" id="SFLDG01205">
    <property type="entry name" value="AMPS.1"/>
    <property type="match status" value="1"/>
</dbReference>
<dbReference type="SFLD" id="SFLDG00363">
    <property type="entry name" value="AMPS_(cytGST):_Alpha-__Mu-__Pi"/>
    <property type="match status" value="1"/>
</dbReference>
<sequence length="248" mass="29189">MSTYKLYYFNVRGRGEVARLIFAAADQKYEDIRYEREEWASHKTQMSTYKLYYFNVRGRGEVARLIFAAADQKYEDIRYEREEWASHKSEMPLGQIPVLEYNGVKLPQSAAINRFLANQFHLAGKDNFNQAKVDAVVDTINDMVSKFIPIKMEQDETKQKELIKTFIADELPKHLQNLEVLGKLYGNGGPYFVENNLTWADLNFYDLAQHLLQRDENVLNNHPWLKENRQQVEKQPKIAEYLKNRPQT</sequence>
<evidence type="ECO:0000256" key="1">
    <source>
        <dbReference type="ARBA" id="ARBA00012452"/>
    </source>
</evidence>
<dbReference type="InterPro" id="IPR010987">
    <property type="entry name" value="Glutathione-S-Trfase_C-like"/>
</dbReference>
<dbReference type="EC" id="2.5.1.18" evidence="1"/>
<name>A0A814EEZ6_9BILA</name>
<dbReference type="Proteomes" id="UP000663845">
    <property type="component" value="Unassembled WGS sequence"/>
</dbReference>
<accession>A0A814EEZ6</accession>
<comment type="caution">
    <text evidence="7">The sequence shown here is derived from an EMBL/GenBank/DDBJ whole genome shotgun (WGS) entry which is preliminary data.</text>
</comment>
<dbReference type="PANTHER" id="PTHR11571">
    <property type="entry name" value="GLUTATHIONE S-TRANSFERASE"/>
    <property type="match status" value="1"/>
</dbReference>
<proteinExistence type="predicted"/>
<dbReference type="InterPro" id="IPR040079">
    <property type="entry name" value="Glutathione_S-Trfase"/>
</dbReference>
<dbReference type="SFLD" id="SFLDS00019">
    <property type="entry name" value="Glutathione_Transferase_(cytos"/>
    <property type="match status" value="1"/>
</dbReference>
<dbReference type="Gene3D" id="1.20.1050.130">
    <property type="match status" value="1"/>
</dbReference>
<evidence type="ECO:0000313" key="8">
    <source>
        <dbReference type="Proteomes" id="UP000663845"/>
    </source>
</evidence>
<dbReference type="FunFam" id="1.20.1050.10:FF:000030">
    <property type="entry name" value="Glutathione S-transferase S1"/>
    <property type="match status" value="1"/>
</dbReference>
<dbReference type="CDD" id="cd03039">
    <property type="entry name" value="GST_N_Sigma_like"/>
    <property type="match status" value="1"/>
</dbReference>
<dbReference type="PROSITE" id="PS50405">
    <property type="entry name" value="GST_CTER"/>
    <property type="match status" value="1"/>
</dbReference>
<dbReference type="AlphaFoldDB" id="A0A814EEZ6"/>
<evidence type="ECO:0000256" key="3">
    <source>
        <dbReference type="ARBA" id="ARBA00047960"/>
    </source>
</evidence>
<dbReference type="GO" id="GO:0006749">
    <property type="term" value="P:glutathione metabolic process"/>
    <property type="evidence" value="ECO:0007669"/>
    <property type="project" value="TreeGrafter"/>
</dbReference>
<evidence type="ECO:0000313" key="7">
    <source>
        <dbReference type="EMBL" id="CAF0966483.1"/>
    </source>
</evidence>
<dbReference type="SUPFAM" id="SSF47616">
    <property type="entry name" value="GST C-terminal domain-like"/>
    <property type="match status" value="1"/>
</dbReference>
<dbReference type="InterPro" id="IPR050213">
    <property type="entry name" value="GST_superfamily"/>
</dbReference>
<dbReference type="Pfam" id="PF14497">
    <property type="entry name" value="GST_C_3"/>
    <property type="match status" value="1"/>
</dbReference>
<feature type="domain" description="GST N-terminal" evidence="5">
    <location>
        <begin position="2"/>
        <end position="43"/>
    </location>
</feature>